<evidence type="ECO:0000256" key="8">
    <source>
        <dbReference type="SAM" id="Phobius"/>
    </source>
</evidence>
<dbReference type="SUPFAM" id="SSF81345">
    <property type="entry name" value="ABC transporter involved in vitamin B12 uptake, BtuC"/>
    <property type="match status" value="1"/>
</dbReference>
<feature type="transmembrane region" description="Helical" evidence="8">
    <location>
        <begin position="84"/>
        <end position="101"/>
    </location>
</feature>
<dbReference type="Gene3D" id="1.10.3470.10">
    <property type="entry name" value="ABC transporter involved in vitamin B12 uptake, BtuC"/>
    <property type="match status" value="1"/>
</dbReference>
<keyword evidence="7 8" id="KW-0472">Membrane</keyword>
<dbReference type="EMBL" id="SLUN01000008">
    <property type="protein sequence ID" value="TCL70857.1"/>
    <property type="molecule type" value="Genomic_DNA"/>
</dbReference>
<reference evidence="9 10" key="1">
    <citation type="submission" date="2019-03" db="EMBL/GenBank/DDBJ databases">
        <title>Genomic Encyclopedia of Type Strains, Phase IV (KMG-IV): sequencing the most valuable type-strain genomes for metagenomic binning, comparative biology and taxonomic classification.</title>
        <authorList>
            <person name="Goeker M."/>
        </authorList>
    </citation>
    <scope>NUCLEOTIDE SEQUENCE [LARGE SCALE GENOMIC DNA]</scope>
    <source>
        <strain evidence="9 10">LX-B</strain>
    </source>
</reference>
<accession>A0A4V6NH12</accession>
<feature type="transmembrane region" description="Helical" evidence="8">
    <location>
        <begin position="335"/>
        <end position="352"/>
    </location>
</feature>
<dbReference type="GO" id="GO:0005886">
    <property type="term" value="C:plasma membrane"/>
    <property type="evidence" value="ECO:0007669"/>
    <property type="project" value="UniProtKB-SubCell"/>
</dbReference>
<evidence type="ECO:0000256" key="7">
    <source>
        <dbReference type="ARBA" id="ARBA00023136"/>
    </source>
</evidence>
<gene>
    <name evidence="9" type="ORF">EDC14_10082</name>
</gene>
<comment type="caution">
    <text evidence="9">The sequence shown here is derived from an EMBL/GenBank/DDBJ whole genome shotgun (WGS) entry which is preliminary data.</text>
</comment>
<dbReference type="GO" id="GO:0033214">
    <property type="term" value="P:siderophore-iron import into cell"/>
    <property type="evidence" value="ECO:0007669"/>
    <property type="project" value="TreeGrafter"/>
</dbReference>
<dbReference type="Proteomes" id="UP000295008">
    <property type="component" value="Unassembled WGS sequence"/>
</dbReference>
<comment type="subcellular location">
    <subcellularLocation>
        <location evidence="1">Cell membrane</location>
        <topology evidence="1">Multi-pass membrane protein</topology>
    </subcellularLocation>
</comment>
<sequence>MDHAERKVKELKNLYSRTAAGKLLLIGLGIIAVGMLAVLAAYLGAASLGWKRVVSAIGAGLFPGAFSTDKIAYSIIWSVRFPRILAGIIAGAGLAAAGAGMQGITRNPLASPFTIGISAAAGLGATIAIVLGYSLMGGYAGANLIVLNSFGLCLLTTVLILGLSELRGMTQETPILAGIVVTYLLNALASLLKYIALEEQVSAVVNWLFGSLAGVAWKDILPMALITGFGVLLLLKNAWNLNSIGSGDEAAMAMGVNVRRVRKVIMLLVSLVTAGIISFTGVIGFVCVIAPHIGRMMVGSDHRFLLPFSCVIGSLLLLSADTVGRTLLSPIEIPVGIVVSLLGAPFFFYLFLTRRRSFWS</sequence>
<evidence type="ECO:0000313" key="10">
    <source>
        <dbReference type="Proteomes" id="UP000295008"/>
    </source>
</evidence>
<evidence type="ECO:0000256" key="1">
    <source>
        <dbReference type="ARBA" id="ARBA00004651"/>
    </source>
</evidence>
<evidence type="ECO:0000256" key="6">
    <source>
        <dbReference type="ARBA" id="ARBA00022989"/>
    </source>
</evidence>
<name>A0A4V6NH12_HYDET</name>
<keyword evidence="10" id="KW-1185">Reference proteome</keyword>
<dbReference type="PANTHER" id="PTHR30472">
    <property type="entry name" value="FERRIC ENTEROBACTIN TRANSPORT SYSTEM PERMEASE PROTEIN"/>
    <property type="match status" value="1"/>
</dbReference>
<feature type="transmembrane region" description="Helical" evidence="8">
    <location>
        <begin position="113"/>
        <end position="136"/>
    </location>
</feature>
<keyword evidence="6 8" id="KW-1133">Transmembrane helix</keyword>
<comment type="similarity">
    <text evidence="2">Belongs to the binding-protein-dependent transport system permease family. FecCD subfamily.</text>
</comment>
<organism evidence="9 10">
    <name type="scientific">Hydrogenispora ethanolica</name>
    <dbReference type="NCBI Taxonomy" id="1082276"/>
    <lineage>
        <taxon>Bacteria</taxon>
        <taxon>Bacillati</taxon>
        <taxon>Bacillota</taxon>
        <taxon>Hydrogenispora</taxon>
    </lineage>
</organism>
<feature type="transmembrane region" description="Helical" evidence="8">
    <location>
        <begin position="175"/>
        <end position="195"/>
    </location>
</feature>
<evidence type="ECO:0000313" key="9">
    <source>
        <dbReference type="EMBL" id="TCL70857.1"/>
    </source>
</evidence>
<evidence type="ECO:0000256" key="3">
    <source>
        <dbReference type="ARBA" id="ARBA00022448"/>
    </source>
</evidence>
<keyword evidence="5 8" id="KW-0812">Transmembrane</keyword>
<dbReference type="GO" id="GO:0022857">
    <property type="term" value="F:transmembrane transporter activity"/>
    <property type="evidence" value="ECO:0007669"/>
    <property type="project" value="InterPro"/>
</dbReference>
<dbReference type="CDD" id="cd06550">
    <property type="entry name" value="TM_ABC_iron-siderophores_like"/>
    <property type="match status" value="1"/>
</dbReference>
<dbReference type="Pfam" id="PF01032">
    <property type="entry name" value="FecCD"/>
    <property type="match status" value="1"/>
</dbReference>
<proteinExistence type="inferred from homology"/>
<feature type="transmembrane region" description="Helical" evidence="8">
    <location>
        <begin position="142"/>
        <end position="163"/>
    </location>
</feature>
<evidence type="ECO:0000256" key="5">
    <source>
        <dbReference type="ARBA" id="ARBA00022692"/>
    </source>
</evidence>
<feature type="transmembrane region" description="Helical" evidence="8">
    <location>
        <begin position="264"/>
        <end position="292"/>
    </location>
</feature>
<keyword evidence="4" id="KW-1003">Cell membrane</keyword>
<protein>
    <submittedName>
        <fullName evidence="9">Iron complex transport system permease protein</fullName>
    </submittedName>
</protein>
<dbReference type="OrthoDB" id="9811721at2"/>
<dbReference type="InterPro" id="IPR000522">
    <property type="entry name" value="ABC_transptr_permease_BtuC"/>
</dbReference>
<keyword evidence="3" id="KW-0813">Transport</keyword>
<dbReference type="FunFam" id="1.10.3470.10:FF:000001">
    <property type="entry name" value="Vitamin B12 ABC transporter permease BtuC"/>
    <property type="match status" value="1"/>
</dbReference>
<dbReference type="AlphaFoldDB" id="A0A4V6NH12"/>
<dbReference type="RefSeq" id="WP_132013832.1">
    <property type="nucleotide sequence ID" value="NZ_SLUN01000008.1"/>
</dbReference>
<feature type="transmembrane region" description="Helical" evidence="8">
    <location>
        <begin position="21"/>
        <end position="45"/>
    </location>
</feature>
<evidence type="ECO:0000256" key="2">
    <source>
        <dbReference type="ARBA" id="ARBA00007935"/>
    </source>
</evidence>
<feature type="transmembrane region" description="Helical" evidence="8">
    <location>
        <begin position="304"/>
        <end position="323"/>
    </location>
</feature>
<feature type="transmembrane region" description="Helical" evidence="8">
    <location>
        <begin position="215"/>
        <end position="235"/>
    </location>
</feature>
<dbReference type="PANTHER" id="PTHR30472:SF25">
    <property type="entry name" value="ABC TRANSPORTER PERMEASE PROTEIN MJ0876-RELATED"/>
    <property type="match status" value="1"/>
</dbReference>
<dbReference type="InterPro" id="IPR037294">
    <property type="entry name" value="ABC_BtuC-like"/>
</dbReference>
<evidence type="ECO:0000256" key="4">
    <source>
        <dbReference type="ARBA" id="ARBA00022475"/>
    </source>
</evidence>